<proteinExistence type="predicted"/>
<reference evidence="3" key="2">
    <citation type="submission" date="2024-04" db="EMBL/GenBank/DDBJ databases">
        <authorList>
            <person name="Chen Y."/>
            <person name="Shah S."/>
            <person name="Dougan E. K."/>
            <person name="Thang M."/>
            <person name="Chan C."/>
        </authorList>
    </citation>
    <scope>NUCLEOTIDE SEQUENCE [LARGE SCALE GENOMIC DNA]</scope>
</reference>
<gene>
    <name evidence="2" type="ORF">C1SCF055_LOCUS15730</name>
</gene>
<reference evidence="2" key="1">
    <citation type="submission" date="2022-10" db="EMBL/GenBank/DDBJ databases">
        <authorList>
            <person name="Chen Y."/>
            <person name="Dougan E. K."/>
            <person name="Chan C."/>
            <person name="Rhodes N."/>
            <person name="Thang M."/>
        </authorList>
    </citation>
    <scope>NUCLEOTIDE SEQUENCE</scope>
</reference>
<dbReference type="EMBL" id="CAMXCT030001280">
    <property type="protein sequence ID" value="CAL4775894.1"/>
    <property type="molecule type" value="Genomic_DNA"/>
</dbReference>
<evidence type="ECO:0000313" key="2">
    <source>
        <dbReference type="EMBL" id="CAI3988582.1"/>
    </source>
</evidence>
<dbReference type="EMBL" id="CAMXCT020001280">
    <property type="protein sequence ID" value="CAL1141957.1"/>
    <property type="molecule type" value="Genomic_DNA"/>
</dbReference>
<evidence type="ECO:0000256" key="1">
    <source>
        <dbReference type="SAM" id="Phobius"/>
    </source>
</evidence>
<feature type="transmembrane region" description="Helical" evidence="1">
    <location>
        <begin position="483"/>
        <end position="505"/>
    </location>
</feature>
<keyword evidence="1" id="KW-0812">Transmembrane</keyword>
<keyword evidence="4" id="KW-1185">Reference proteome</keyword>
<evidence type="ECO:0000313" key="3">
    <source>
        <dbReference type="EMBL" id="CAL1141957.1"/>
    </source>
</evidence>
<name>A0A9P1FW86_9DINO</name>
<accession>A0A9P1FW86</accession>
<dbReference type="OrthoDB" id="407201at2759"/>
<organism evidence="2">
    <name type="scientific">Cladocopium goreaui</name>
    <dbReference type="NCBI Taxonomy" id="2562237"/>
    <lineage>
        <taxon>Eukaryota</taxon>
        <taxon>Sar</taxon>
        <taxon>Alveolata</taxon>
        <taxon>Dinophyceae</taxon>
        <taxon>Suessiales</taxon>
        <taxon>Symbiodiniaceae</taxon>
        <taxon>Cladocopium</taxon>
    </lineage>
</organism>
<dbReference type="Proteomes" id="UP001152797">
    <property type="component" value="Unassembled WGS sequence"/>
</dbReference>
<protein>
    <submittedName>
        <fullName evidence="2">Uncharacterized protein</fullName>
    </submittedName>
</protein>
<comment type="caution">
    <text evidence="2">The sequence shown here is derived from an EMBL/GenBank/DDBJ whole genome shotgun (WGS) entry which is preliminary data.</text>
</comment>
<keyword evidence="1" id="KW-1133">Transmembrane helix</keyword>
<evidence type="ECO:0000313" key="4">
    <source>
        <dbReference type="Proteomes" id="UP001152797"/>
    </source>
</evidence>
<sequence>MTQTTDSLLWKPHQITLPEVGACCLYIPKVGDDSSEAEWSLKDVTGWVWTSSDPAKRYSRWKSHQERVANLYHYMLHGEVPTLRQCVTESGKNENETMMYERTIPTSMVFALMTYALQNTTFEIDIRLRVGVIFHKLLDMLCESPSVIDALEIRILEKAGDYFMPRSNTFRSSDVWSTEACNVFERLWHNSALEESRAWLNTTPNHMTVPAFTLFCIDVGFTQNASCLLAAGIDLVFQLAAYCSAKALEALATGFSLKRSKLVGQSVRLRQGSKVSACFEACQMIVDQRAFVVETIKTLMEPEYQCYPIYCSSADAGHSGAARTRTYIIMRYIAETDCLGDPIELYYKIADYIRSQVATEPKDYMIATQEEIRLEAQAVARSPVLNFARNKYESTYNRAADTDPNLAIFLGDNSNYSVTWSASSHRIPTFRMNAGMMYFPYHGRWMCHAEKLATFGFPVRSSLATALGTPTVPIRDERRAATLAGNCMVLPVVTIVTLVALSCVADKKCTGSAY</sequence>
<dbReference type="AlphaFoldDB" id="A0A9P1FW86"/>
<keyword evidence="1" id="KW-0472">Membrane</keyword>
<dbReference type="EMBL" id="CAMXCT010001280">
    <property type="protein sequence ID" value="CAI3988582.1"/>
    <property type="molecule type" value="Genomic_DNA"/>
</dbReference>